<sequence length="451" mass="48183">MSIRRPVAIGIVAVVAATSAAACSSSKSSGSGSAGPKETLTIAEWTNPGAVDYTKALDAQFEKAHPNVKINFQNTSTANGAWGQLSNSLLQSKSVDVLAQFAPTQKAFPPSFTNIKPGGPAALIEAGQLVDLKDQPFMKNYDMTAQQSAIGYNGGVYGVMAAEYAGAGAIWYKKDLLAKYNMTVPTTFTEFLADCAKLKAAGKTPIFLAGKVGMQGGIWQGIENQTLMAGKQPADSTQVSSDRANAFWNGTQNWNNQAYKDIGAKYQQVMQYIEPAAAGVDQQTAPGLWAVKSDDYPFLLDGSWDSSTILKANPKLNVGLFVLPGTDNAADNRVPVKPDLTWVVPTSAPHKDLAMEWLTMFSDPANYQNWLKATGSMSTEPSVSNSGTSWMDWLNQHTSDSFVQLTTPWIPQGASNDAAGPDYYKLAPIGSDSLDTILNRSASAYTKSIGK</sequence>
<evidence type="ECO:0000256" key="1">
    <source>
        <dbReference type="SAM" id="SignalP"/>
    </source>
</evidence>
<dbReference type="Pfam" id="PF01547">
    <property type="entry name" value="SBP_bac_1"/>
    <property type="match status" value="1"/>
</dbReference>
<dbReference type="EMBL" id="JAAFYZ010000011">
    <property type="protein sequence ID" value="MBS2546292.1"/>
    <property type="molecule type" value="Genomic_DNA"/>
</dbReference>
<reference evidence="2 3" key="1">
    <citation type="submission" date="2020-02" db="EMBL/GenBank/DDBJ databases">
        <title>Acidophilic actinobacteria isolated from forest soil.</title>
        <authorList>
            <person name="Golinska P."/>
        </authorList>
    </citation>
    <scope>NUCLEOTIDE SEQUENCE [LARGE SCALE GENOMIC DNA]</scope>
    <source>
        <strain evidence="2 3">NL8</strain>
    </source>
</reference>
<proteinExistence type="predicted"/>
<evidence type="ECO:0000313" key="2">
    <source>
        <dbReference type="EMBL" id="MBS2546292.1"/>
    </source>
</evidence>
<dbReference type="Gene3D" id="3.40.190.10">
    <property type="entry name" value="Periplasmic binding protein-like II"/>
    <property type="match status" value="2"/>
</dbReference>
<feature type="signal peptide" evidence="1">
    <location>
        <begin position="1"/>
        <end position="22"/>
    </location>
</feature>
<dbReference type="PANTHER" id="PTHR43649">
    <property type="entry name" value="ARABINOSE-BINDING PROTEIN-RELATED"/>
    <property type="match status" value="1"/>
</dbReference>
<dbReference type="PROSITE" id="PS51257">
    <property type="entry name" value="PROKAR_LIPOPROTEIN"/>
    <property type="match status" value="1"/>
</dbReference>
<evidence type="ECO:0000313" key="3">
    <source>
        <dbReference type="Proteomes" id="UP000730482"/>
    </source>
</evidence>
<dbReference type="InterPro" id="IPR050490">
    <property type="entry name" value="Bact_solute-bd_prot1"/>
</dbReference>
<dbReference type="RefSeq" id="WP_212007942.1">
    <property type="nucleotide sequence ID" value="NZ_JAAFYZ010000011.1"/>
</dbReference>
<keyword evidence="3" id="KW-1185">Reference proteome</keyword>
<feature type="chain" id="PRO_5046151100" evidence="1">
    <location>
        <begin position="23"/>
        <end position="451"/>
    </location>
</feature>
<gene>
    <name evidence="2" type="ORF">KGQ19_05380</name>
</gene>
<name>A0ABS5KJK1_9ACTN</name>
<organism evidence="2 3">
    <name type="scientific">Catenulispora pinistramenti</name>
    <dbReference type="NCBI Taxonomy" id="2705254"/>
    <lineage>
        <taxon>Bacteria</taxon>
        <taxon>Bacillati</taxon>
        <taxon>Actinomycetota</taxon>
        <taxon>Actinomycetes</taxon>
        <taxon>Catenulisporales</taxon>
        <taxon>Catenulisporaceae</taxon>
        <taxon>Catenulispora</taxon>
    </lineage>
</organism>
<dbReference type="SUPFAM" id="SSF53850">
    <property type="entry name" value="Periplasmic binding protein-like II"/>
    <property type="match status" value="1"/>
</dbReference>
<dbReference type="Proteomes" id="UP000730482">
    <property type="component" value="Unassembled WGS sequence"/>
</dbReference>
<protein>
    <submittedName>
        <fullName evidence="2">Extracellular solute-binding protein</fullName>
    </submittedName>
</protein>
<dbReference type="InterPro" id="IPR006059">
    <property type="entry name" value="SBP"/>
</dbReference>
<accession>A0ABS5KJK1</accession>
<keyword evidence="1" id="KW-0732">Signal</keyword>
<comment type="caution">
    <text evidence="2">The sequence shown here is derived from an EMBL/GenBank/DDBJ whole genome shotgun (WGS) entry which is preliminary data.</text>
</comment>